<sequence>MQPELAPYDGLEVVPGSARKLAIASKMKSYHRQLDSGDSWQQEKTPAGTREALPARNRICGLSRAIFRLTVVSTVLSLLAFSTAVSSLSPPTTQTSPTSALTISPPASRSIASSSTSTLNSNSTTSTSTPRPSNICPGANNTVVTPTLGTVQYSVMCDSDFSGSGKQDLASYVTTSFDECTELMWRAPAPRRPTCWCLGGADKTVVKNVGNIVGVPQRSEACFVW</sequence>
<reference evidence="2" key="2">
    <citation type="submission" date="2023-05" db="EMBL/GenBank/DDBJ databases">
        <authorList>
            <consortium name="Lawrence Berkeley National Laboratory"/>
            <person name="Steindorff A."/>
            <person name="Hensen N."/>
            <person name="Bonometti L."/>
            <person name="Westerberg I."/>
            <person name="Brannstrom I.O."/>
            <person name="Guillou S."/>
            <person name="Cros-Aarteil S."/>
            <person name="Calhoun S."/>
            <person name="Haridas S."/>
            <person name="Kuo A."/>
            <person name="Mondo S."/>
            <person name="Pangilinan J."/>
            <person name="Riley R."/>
            <person name="Labutti K."/>
            <person name="Andreopoulos B."/>
            <person name="Lipzen A."/>
            <person name="Chen C."/>
            <person name="Yanf M."/>
            <person name="Daum C."/>
            <person name="Ng V."/>
            <person name="Clum A."/>
            <person name="Ohm R."/>
            <person name="Martin F."/>
            <person name="Silar P."/>
            <person name="Natvig D."/>
            <person name="Lalanne C."/>
            <person name="Gautier V."/>
            <person name="Ament-Velasquez S.L."/>
            <person name="Kruys A."/>
            <person name="Hutchinson M.I."/>
            <person name="Powell A.J."/>
            <person name="Barry K."/>
            <person name="Miller A.N."/>
            <person name="Grigoriev I.V."/>
            <person name="Debuchy R."/>
            <person name="Gladieux P."/>
            <person name="Thoren M.H."/>
            <person name="Johannesson H."/>
        </authorList>
    </citation>
    <scope>NUCLEOTIDE SEQUENCE</scope>
    <source>
        <strain evidence="2">CBS 731.68</strain>
    </source>
</reference>
<evidence type="ECO:0000313" key="3">
    <source>
        <dbReference type="Proteomes" id="UP001302602"/>
    </source>
</evidence>
<protein>
    <submittedName>
        <fullName evidence="2">Uncharacterized protein</fullName>
    </submittedName>
</protein>
<organism evidence="2 3">
    <name type="scientific">Parathielavia appendiculata</name>
    <dbReference type="NCBI Taxonomy" id="2587402"/>
    <lineage>
        <taxon>Eukaryota</taxon>
        <taxon>Fungi</taxon>
        <taxon>Dikarya</taxon>
        <taxon>Ascomycota</taxon>
        <taxon>Pezizomycotina</taxon>
        <taxon>Sordariomycetes</taxon>
        <taxon>Sordariomycetidae</taxon>
        <taxon>Sordariales</taxon>
        <taxon>Chaetomiaceae</taxon>
        <taxon>Parathielavia</taxon>
    </lineage>
</organism>
<dbReference type="RefSeq" id="XP_062648272.1">
    <property type="nucleotide sequence ID" value="XM_062795192.1"/>
</dbReference>
<feature type="region of interest" description="Disordered" evidence="1">
    <location>
        <begin position="87"/>
        <end position="138"/>
    </location>
</feature>
<comment type="caution">
    <text evidence="2">The sequence shown here is derived from an EMBL/GenBank/DDBJ whole genome shotgun (WGS) entry which is preliminary data.</text>
</comment>
<reference evidence="2" key="1">
    <citation type="journal article" date="2023" name="Mol. Phylogenet. Evol.">
        <title>Genome-scale phylogeny and comparative genomics of the fungal order Sordariales.</title>
        <authorList>
            <person name="Hensen N."/>
            <person name="Bonometti L."/>
            <person name="Westerberg I."/>
            <person name="Brannstrom I.O."/>
            <person name="Guillou S."/>
            <person name="Cros-Aarteil S."/>
            <person name="Calhoun S."/>
            <person name="Haridas S."/>
            <person name="Kuo A."/>
            <person name="Mondo S."/>
            <person name="Pangilinan J."/>
            <person name="Riley R."/>
            <person name="LaButti K."/>
            <person name="Andreopoulos B."/>
            <person name="Lipzen A."/>
            <person name="Chen C."/>
            <person name="Yan M."/>
            <person name="Daum C."/>
            <person name="Ng V."/>
            <person name="Clum A."/>
            <person name="Steindorff A."/>
            <person name="Ohm R.A."/>
            <person name="Martin F."/>
            <person name="Silar P."/>
            <person name="Natvig D.O."/>
            <person name="Lalanne C."/>
            <person name="Gautier V."/>
            <person name="Ament-Velasquez S.L."/>
            <person name="Kruys A."/>
            <person name="Hutchinson M.I."/>
            <person name="Powell A.J."/>
            <person name="Barry K."/>
            <person name="Miller A.N."/>
            <person name="Grigoriev I.V."/>
            <person name="Debuchy R."/>
            <person name="Gladieux P."/>
            <person name="Hiltunen Thoren M."/>
            <person name="Johannesson H."/>
        </authorList>
    </citation>
    <scope>NUCLEOTIDE SEQUENCE</scope>
    <source>
        <strain evidence="2">CBS 731.68</strain>
    </source>
</reference>
<name>A0AAN6U3L1_9PEZI</name>
<dbReference type="Proteomes" id="UP001302602">
    <property type="component" value="Unassembled WGS sequence"/>
</dbReference>
<evidence type="ECO:0000313" key="2">
    <source>
        <dbReference type="EMBL" id="KAK4124501.1"/>
    </source>
</evidence>
<dbReference type="AlphaFoldDB" id="A0AAN6U3L1"/>
<accession>A0AAN6U3L1</accession>
<keyword evidence="3" id="KW-1185">Reference proteome</keyword>
<proteinExistence type="predicted"/>
<evidence type="ECO:0000256" key="1">
    <source>
        <dbReference type="SAM" id="MobiDB-lite"/>
    </source>
</evidence>
<gene>
    <name evidence="2" type="ORF">N657DRAFT_663537</name>
</gene>
<dbReference type="GeneID" id="87831961"/>
<dbReference type="EMBL" id="MU853227">
    <property type="protein sequence ID" value="KAK4124501.1"/>
    <property type="molecule type" value="Genomic_DNA"/>
</dbReference>
<feature type="compositionally biased region" description="Low complexity" evidence="1">
    <location>
        <begin position="87"/>
        <end position="133"/>
    </location>
</feature>